<evidence type="ECO:0000313" key="8">
    <source>
        <dbReference type="EMBL" id="KIQ34713.1"/>
    </source>
</evidence>
<dbReference type="GO" id="GO:0000976">
    <property type="term" value="F:transcription cis-regulatory region binding"/>
    <property type="evidence" value="ECO:0007669"/>
    <property type="project" value="TreeGrafter"/>
</dbReference>
<dbReference type="GO" id="GO:0006355">
    <property type="term" value="P:regulation of DNA-templated transcription"/>
    <property type="evidence" value="ECO:0007669"/>
    <property type="project" value="InterPro"/>
</dbReference>
<keyword evidence="1" id="KW-0805">Transcription regulation</keyword>
<gene>
    <name evidence="8" type="ORF">RT97_06725</name>
</gene>
<dbReference type="GO" id="GO:0032993">
    <property type="term" value="C:protein-DNA complex"/>
    <property type="evidence" value="ECO:0007669"/>
    <property type="project" value="TreeGrafter"/>
</dbReference>
<evidence type="ECO:0000256" key="3">
    <source>
        <dbReference type="ARBA" id="ARBA00023163"/>
    </source>
</evidence>
<evidence type="ECO:0000256" key="2">
    <source>
        <dbReference type="ARBA" id="ARBA00023125"/>
    </source>
</evidence>
<dbReference type="SMART" id="SM00448">
    <property type="entry name" value="REC"/>
    <property type="match status" value="1"/>
</dbReference>
<dbReference type="Proteomes" id="UP000032067">
    <property type="component" value="Unassembled WGS sequence"/>
</dbReference>
<dbReference type="AlphaFoldDB" id="A0A0D0LZ86"/>
<dbReference type="InterPro" id="IPR039420">
    <property type="entry name" value="WalR-like"/>
</dbReference>
<dbReference type="InterPro" id="IPR011006">
    <property type="entry name" value="CheY-like_superfamily"/>
</dbReference>
<dbReference type="Gene3D" id="1.10.10.10">
    <property type="entry name" value="Winged helix-like DNA-binding domain superfamily/Winged helix DNA-binding domain"/>
    <property type="match status" value="1"/>
</dbReference>
<dbReference type="PROSITE" id="PS50110">
    <property type="entry name" value="RESPONSE_REGULATORY"/>
    <property type="match status" value="1"/>
</dbReference>
<keyword evidence="4" id="KW-0597">Phosphoprotein</keyword>
<dbReference type="GO" id="GO:0005829">
    <property type="term" value="C:cytosol"/>
    <property type="evidence" value="ECO:0007669"/>
    <property type="project" value="TreeGrafter"/>
</dbReference>
<evidence type="ECO:0000256" key="5">
    <source>
        <dbReference type="PROSITE-ProRule" id="PRU01091"/>
    </source>
</evidence>
<organism evidence="8 9">
    <name type="scientific">Variovorax paradoxus</name>
    <dbReference type="NCBI Taxonomy" id="34073"/>
    <lineage>
        <taxon>Bacteria</taxon>
        <taxon>Pseudomonadati</taxon>
        <taxon>Pseudomonadota</taxon>
        <taxon>Betaproteobacteria</taxon>
        <taxon>Burkholderiales</taxon>
        <taxon>Comamonadaceae</taxon>
        <taxon>Variovorax</taxon>
    </lineage>
</organism>
<sequence length="227" mass="25312">MNLLLVEDDLDLGNGVRIALANQGMDVVWVRRLDDALRTLDGGTFDMVLLDLGLPDGDGLDLLFRLRRDRQILPVLVLSARDALDDRLRSLDDGADDYLVKPFALAELLSRVRALARRSYGFNDETIRMRGLALHEPTRGVIVDGEPVELSRCEFDLLALLLKRTGRVVTRRVMEEQVLPGGQANGSNSLEVHISNLRKKIGQGYIRTVRGIGYVIDVQSLVRSTPK</sequence>
<protein>
    <submittedName>
        <fullName evidence="8">Transcriptional regulator</fullName>
    </submittedName>
</protein>
<evidence type="ECO:0000313" key="9">
    <source>
        <dbReference type="Proteomes" id="UP000032067"/>
    </source>
</evidence>
<keyword evidence="3" id="KW-0804">Transcription</keyword>
<dbReference type="Gene3D" id="6.10.250.690">
    <property type="match status" value="1"/>
</dbReference>
<dbReference type="InterPro" id="IPR001789">
    <property type="entry name" value="Sig_transdc_resp-reg_receiver"/>
</dbReference>
<evidence type="ECO:0000256" key="4">
    <source>
        <dbReference type="PROSITE-ProRule" id="PRU00169"/>
    </source>
</evidence>
<comment type="caution">
    <text evidence="8">The sequence shown here is derived from an EMBL/GenBank/DDBJ whole genome shotgun (WGS) entry which is preliminary data.</text>
</comment>
<name>A0A0D0LZ86_VARPD</name>
<feature type="domain" description="OmpR/PhoB-type" evidence="7">
    <location>
        <begin position="124"/>
        <end position="218"/>
    </location>
</feature>
<dbReference type="PROSITE" id="PS51755">
    <property type="entry name" value="OMPR_PHOB"/>
    <property type="match status" value="1"/>
</dbReference>
<dbReference type="GO" id="GO:0000156">
    <property type="term" value="F:phosphorelay response regulator activity"/>
    <property type="evidence" value="ECO:0007669"/>
    <property type="project" value="TreeGrafter"/>
</dbReference>
<dbReference type="InterPro" id="IPR036388">
    <property type="entry name" value="WH-like_DNA-bd_sf"/>
</dbReference>
<feature type="domain" description="Response regulatory" evidence="6">
    <location>
        <begin position="2"/>
        <end position="116"/>
    </location>
</feature>
<dbReference type="PANTHER" id="PTHR48111:SF67">
    <property type="entry name" value="TRANSCRIPTIONAL REGULATORY PROTEIN TCTD"/>
    <property type="match status" value="1"/>
</dbReference>
<evidence type="ECO:0000256" key="1">
    <source>
        <dbReference type="ARBA" id="ARBA00023015"/>
    </source>
</evidence>
<dbReference type="SUPFAM" id="SSF52172">
    <property type="entry name" value="CheY-like"/>
    <property type="match status" value="1"/>
</dbReference>
<dbReference type="Pfam" id="PF00486">
    <property type="entry name" value="Trans_reg_C"/>
    <property type="match status" value="1"/>
</dbReference>
<dbReference type="CDD" id="cd00383">
    <property type="entry name" value="trans_reg_C"/>
    <property type="match status" value="1"/>
</dbReference>
<dbReference type="Gene3D" id="3.40.50.2300">
    <property type="match status" value="1"/>
</dbReference>
<dbReference type="Pfam" id="PF00072">
    <property type="entry name" value="Response_reg"/>
    <property type="match status" value="1"/>
</dbReference>
<dbReference type="OrthoDB" id="9802426at2"/>
<dbReference type="PANTHER" id="PTHR48111">
    <property type="entry name" value="REGULATOR OF RPOS"/>
    <property type="match status" value="1"/>
</dbReference>
<dbReference type="InterPro" id="IPR001867">
    <property type="entry name" value="OmpR/PhoB-type_DNA-bd"/>
</dbReference>
<dbReference type="SMART" id="SM00862">
    <property type="entry name" value="Trans_reg_C"/>
    <property type="match status" value="1"/>
</dbReference>
<dbReference type="RefSeq" id="WP_042578008.1">
    <property type="nucleotide sequence ID" value="NZ_JXQQ01000012.1"/>
</dbReference>
<accession>A0A0D0LZ86</accession>
<dbReference type="EMBL" id="JXQQ01000012">
    <property type="protein sequence ID" value="KIQ34713.1"/>
    <property type="molecule type" value="Genomic_DNA"/>
</dbReference>
<keyword evidence="2 5" id="KW-0238">DNA-binding</keyword>
<proteinExistence type="predicted"/>
<evidence type="ECO:0000259" key="7">
    <source>
        <dbReference type="PROSITE" id="PS51755"/>
    </source>
</evidence>
<reference evidence="8 9" key="1">
    <citation type="submission" date="2014-12" db="EMBL/GenBank/DDBJ databases">
        <title>16Stimator: statistical estimation of ribosomal gene copy numbers from draft genome assemblies.</title>
        <authorList>
            <person name="Perisin M.A."/>
            <person name="Vetter M."/>
            <person name="Gilbert J.A."/>
            <person name="Bergelson J."/>
        </authorList>
    </citation>
    <scope>NUCLEOTIDE SEQUENCE [LARGE SCALE GENOMIC DNA]</scope>
    <source>
        <strain evidence="8 9">MEDvA23</strain>
    </source>
</reference>
<evidence type="ECO:0000259" key="6">
    <source>
        <dbReference type="PROSITE" id="PS50110"/>
    </source>
</evidence>
<feature type="modified residue" description="4-aspartylphosphate" evidence="4">
    <location>
        <position position="51"/>
    </location>
</feature>
<feature type="DNA-binding region" description="OmpR/PhoB-type" evidence="5">
    <location>
        <begin position="124"/>
        <end position="218"/>
    </location>
</feature>